<protein>
    <submittedName>
        <fullName evidence="3">SVM family protein</fullName>
    </submittedName>
</protein>
<feature type="domain" description="Sequence-variable mosaic (SVM) signal sequence" evidence="2">
    <location>
        <begin position="1"/>
        <end position="33"/>
    </location>
</feature>
<dbReference type="Proteomes" id="UP001195571">
    <property type="component" value="Unassembled WGS sequence"/>
</dbReference>
<keyword evidence="1" id="KW-0472">Membrane</keyword>
<evidence type="ECO:0000256" key="1">
    <source>
        <dbReference type="SAM" id="Phobius"/>
    </source>
</evidence>
<dbReference type="EMBL" id="JACAOD020000012">
    <property type="protein sequence ID" value="MBP5836110.1"/>
    <property type="molecule type" value="Genomic_DNA"/>
</dbReference>
<evidence type="ECO:0000313" key="4">
    <source>
        <dbReference type="Proteomes" id="UP001195571"/>
    </source>
</evidence>
<dbReference type="InterPro" id="IPR021970">
    <property type="entry name" value="SVM_signal"/>
</dbReference>
<name>A0ABS5CYQ7_9MOLU</name>
<keyword evidence="4" id="KW-1185">Reference proteome</keyword>
<keyword evidence="1" id="KW-0812">Transmembrane</keyword>
<gene>
    <name evidence="3" type="ORF">CHTY_002615</name>
</gene>
<accession>A0ABS5CYQ7</accession>
<evidence type="ECO:0000313" key="3">
    <source>
        <dbReference type="EMBL" id="MBP5836110.1"/>
    </source>
</evidence>
<reference evidence="3" key="1">
    <citation type="submission" date="2021-04" db="EMBL/GenBank/DDBJ databases">
        <title>Genomic features of Candidatus Phytoplasma meliae isolate ChTYXIII (1SrXIII-G).</title>
        <authorList>
            <person name="Fernandez F.D."/>
            <person name="Conci L.R."/>
        </authorList>
    </citation>
    <scope>NUCLEOTIDE SEQUENCE [LARGE SCALE GENOMIC DNA]</scope>
    <source>
        <strain evidence="3">ChTYXIII-Mo</strain>
    </source>
</reference>
<comment type="caution">
    <text evidence="3">The sequence shown here is derived from an EMBL/GenBank/DDBJ whole genome shotgun (WGS) entry which is preliminary data.</text>
</comment>
<sequence>MLKLKKQFNIIYLCLIIFIGTLFPINNHRVMAMHNQDNITNEKTKNNEAPTNKELQQPNVFKLFIEKIIIKLTFIKIEVNF</sequence>
<dbReference type="RefSeq" id="WP_203552374.1">
    <property type="nucleotide sequence ID" value="NZ_JACAOD020000012.1"/>
</dbReference>
<keyword evidence="1" id="KW-1133">Transmembrane helix</keyword>
<proteinExistence type="predicted"/>
<evidence type="ECO:0000259" key="2">
    <source>
        <dbReference type="Pfam" id="PF12113"/>
    </source>
</evidence>
<dbReference type="Pfam" id="PF12113">
    <property type="entry name" value="SVM_signal"/>
    <property type="match status" value="1"/>
</dbReference>
<organism evidence="3 4">
    <name type="scientific">Candidatus Phytoplasma meliae</name>
    <dbReference type="NCBI Taxonomy" id="1848402"/>
    <lineage>
        <taxon>Bacteria</taxon>
        <taxon>Bacillati</taxon>
        <taxon>Mycoplasmatota</taxon>
        <taxon>Mollicutes</taxon>
        <taxon>Acholeplasmatales</taxon>
        <taxon>Acholeplasmataceae</taxon>
        <taxon>Candidatus Phytoplasma</taxon>
        <taxon>16SrXIII (Mexican periwinkle virescence group)</taxon>
    </lineage>
</organism>
<feature type="transmembrane region" description="Helical" evidence="1">
    <location>
        <begin position="6"/>
        <end position="25"/>
    </location>
</feature>